<feature type="compositionally biased region" description="Polar residues" evidence="1">
    <location>
        <begin position="146"/>
        <end position="162"/>
    </location>
</feature>
<protein>
    <submittedName>
        <fullName evidence="2">Uncharacterized protein</fullName>
    </submittedName>
</protein>
<reference evidence="2" key="1">
    <citation type="submission" date="2021-01" db="EMBL/GenBank/DDBJ databases">
        <authorList>
            <person name="Corre E."/>
            <person name="Pelletier E."/>
            <person name="Niang G."/>
            <person name="Scheremetjew M."/>
            <person name="Finn R."/>
            <person name="Kale V."/>
            <person name="Holt S."/>
            <person name="Cochrane G."/>
            <person name="Meng A."/>
            <person name="Brown T."/>
            <person name="Cohen L."/>
        </authorList>
    </citation>
    <scope>NUCLEOTIDE SEQUENCE</scope>
    <source>
        <strain evidence="2">UTEX LB 2760</strain>
    </source>
</reference>
<feature type="region of interest" description="Disordered" evidence="1">
    <location>
        <begin position="296"/>
        <end position="330"/>
    </location>
</feature>
<evidence type="ECO:0000256" key="1">
    <source>
        <dbReference type="SAM" id="MobiDB-lite"/>
    </source>
</evidence>
<evidence type="ECO:0000313" key="2">
    <source>
        <dbReference type="EMBL" id="CAD8397702.1"/>
    </source>
</evidence>
<organism evidence="2">
    <name type="scientific">Rhodosorus marinus</name>
    <dbReference type="NCBI Taxonomy" id="101924"/>
    <lineage>
        <taxon>Eukaryota</taxon>
        <taxon>Rhodophyta</taxon>
        <taxon>Stylonematophyceae</taxon>
        <taxon>Stylonematales</taxon>
        <taxon>Stylonemataceae</taxon>
        <taxon>Rhodosorus</taxon>
    </lineage>
</organism>
<dbReference type="EMBL" id="HBEK01014127">
    <property type="protein sequence ID" value="CAD8397702.1"/>
    <property type="molecule type" value="Transcribed_RNA"/>
</dbReference>
<gene>
    <name evidence="2" type="ORF">RMAR0315_LOCUS7692</name>
</gene>
<proteinExistence type="predicted"/>
<feature type="region of interest" description="Disordered" evidence="1">
    <location>
        <begin position="135"/>
        <end position="204"/>
    </location>
</feature>
<name>A0A7S0BLJ8_9RHOD</name>
<dbReference type="AlphaFoldDB" id="A0A7S0BLJ8"/>
<feature type="compositionally biased region" description="Acidic residues" evidence="1">
    <location>
        <begin position="186"/>
        <end position="195"/>
    </location>
</feature>
<sequence>MQAVAQNPLQLGLQQQMQQPSMAQGVPQVAVSQGLQPAMAPPMQDSNTVLLQQQVMQQPAPQLQQIQDPMQQQQMQMAVQMQPDAQAQVPVQQPMPGMAQPGMVQTVQPLQGAAAAPRRHKKDPAQAVEPLAAPGAAMQGGFPGQVSGQALQMASNEQQQFVAKQPPPPSIPPDYPTPPPPPPQNDSDDSGDDDFWGTGGAAAAAAPAFDNQNYANYQQQLNQPPLTMQNTAAATAAPTVNDQSYANYQQQNSQPPPAMQNNFAAAAAPALADQQYSNYQQQPIQAAPAVQNTFQATNEATSLQPNVNTKASTGGELKRMDSDEFDEWGF</sequence>
<feature type="compositionally biased region" description="Pro residues" evidence="1">
    <location>
        <begin position="165"/>
        <end position="184"/>
    </location>
</feature>
<accession>A0A7S0BLJ8</accession>
<feature type="compositionally biased region" description="Polar residues" evidence="1">
    <location>
        <begin position="296"/>
        <end position="312"/>
    </location>
</feature>